<feature type="compositionally biased region" description="Basic residues" evidence="1">
    <location>
        <begin position="7"/>
        <end position="18"/>
    </location>
</feature>
<dbReference type="EMBL" id="NHYD01001075">
    <property type="protein sequence ID" value="PPQ92221.1"/>
    <property type="molecule type" value="Genomic_DNA"/>
</dbReference>
<reference evidence="2 3" key="1">
    <citation type="journal article" date="2018" name="Evol. Lett.">
        <title>Horizontal gene cluster transfer increased hallucinogenic mushroom diversity.</title>
        <authorList>
            <person name="Reynolds H.T."/>
            <person name="Vijayakumar V."/>
            <person name="Gluck-Thaler E."/>
            <person name="Korotkin H.B."/>
            <person name="Matheny P.B."/>
            <person name="Slot J.C."/>
        </authorList>
    </citation>
    <scope>NUCLEOTIDE SEQUENCE [LARGE SCALE GENOMIC DNA]</scope>
    <source>
        <strain evidence="2 3">2631</strain>
    </source>
</reference>
<feature type="region of interest" description="Disordered" evidence="1">
    <location>
        <begin position="1"/>
        <end position="29"/>
    </location>
</feature>
<evidence type="ECO:0008006" key="4">
    <source>
        <dbReference type="Google" id="ProtNLM"/>
    </source>
</evidence>
<evidence type="ECO:0000313" key="3">
    <source>
        <dbReference type="Proteomes" id="UP000283269"/>
    </source>
</evidence>
<name>A0A409XNB0_PSICY</name>
<keyword evidence="3" id="KW-1185">Reference proteome</keyword>
<evidence type="ECO:0000313" key="2">
    <source>
        <dbReference type="EMBL" id="PPQ92221.1"/>
    </source>
</evidence>
<evidence type="ECO:0000256" key="1">
    <source>
        <dbReference type="SAM" id="MobiDB-lite"/>
    </source>
</evidence>
<protein>
    <recommendedName>
        <fullName evidence="4">F-box domain-containing protein</fullName>
    </recommendedName>
</protein>
<dbReference type="AlphaFoldDB" id="A0A409XNB0"/>
<gene>
    <name evidence="2" type="ORF">CVT25_008995</name>
</gene>
<dbReference type="Proteomes" id="UP000283269">
    <property type="component" value="Unassembled WGS sequence"/>
</dbReference>
<sequence length="171" mass="19707">MFLHHGSTQKRKSKKQKNAAKDASRQSLNKKPAQLCHGSNLTAGRRRASKFSNNAYRDLVLIFEQVNPIDLLHLLCISKVFRAILRSKASCSIWGNLGFIYSGYTVFDRLNAEDKSNATNYWYLAVHQTWQEEHKKVEDNLKDRAKCADTKIKERKVIEVVIPPFVSFPRQ</sequence>
<organism evidence="2 3">
    <name type="scientific">Psilocybe cyanescens</name>
    <dbReference type="NCBI Taxonomy" id="93625"/>
    <lineage>
        <taxon>Eukaryota</taxon>
        <taxon>Fungi</taxon>
        <taxon>Dikarya</taxon>
        <taxon>Basidiomycota</taxon>
        <taxon>Agaricomycotina</taxon>
        <taxon>Agaricomycetes</taxon>
        <taxon>Agaricomycetidae</taxon>
        <taxon>Agaricales</taxon>
        <taxon>Agaricineae</taxon>
        <taxon>Strophariaceae</taxon>
        <taxon>Psilocybe</taxon>
    </lineage>
</organism>
<dbReference type="InParanoid" id="A0A409XNB0"/>
<accession>A0A409XNB0</accession>
<proteinExistence type="predicted"/>
<comment type="caution">
    <text evidence="2">The sequence shown here is derived from an EMBL/GenBank/DDBJ whole genome shotgun (WGS) entry which is preliminary data.</text>
</comment>